<feature type="domain" description="RNA polymerase sigma-70 region 2" evidence="5">
    <location>
        <begin position="21"/>
        <end position="88"/>
    </location>
</feature>
<dbReference type="Gene3D" id="1.10.1740.10">
    <property type="match status" value="1"/>
</dbReference>
<dbReference type="PANTHER" id="PTHR43133">
    <property type="entry name" value="RNA POLYMERASE ECF-TYPE SIGMA FACTO"/>
    <property type="match status" value="1"/>
</dbReference>
<feature type="domain" description="RNA polymerase sigma factor 70 region 4 type 2" evidence="6">
    <location>
        <begin position="124"/>
        <end position="174"/>
    </location>
</feature>
<evidence type="ECO:0000256" key="3">
    <source>
        <dbReference type="ARBA" id="ARBA00023082"/>
    </source>
</evidence>
<gene>
    <name evidence="7" type="ORF">C0187_06225</name>
</gene>
<evidence type="ECO:0000313" key="8">
    <source>
        <dbReference type="Proteomes" id="UP000242881"/>
    </source>
</evidence>
<sequence>MNDQILVDEILKGKTEVYEFLILKYQKQLFSTVFNIVKDEDLAMDIVQEAFLKAYEGLPNLRNKDQFYPWIKRIAINESLMKFDRNKRFVDMYNEDQDEDDYFFNSITDETNPEKELLEEEIRRYIRKYVDSLPSKLRTVIILREVEDMSYEEIADILQIPIGTVRSRLFNARQIIKERLIKQGLADGLYKVS</sequence>
<dbReference type="NCBIfam" id="TIGR02937">
    <property type="entry name" value="sigma70-ECF"/>
    <property type="match status" value="1"/>
</dbReference>
<evidence type="ECO:0000256" key="2">
    <source>
        <dbReference type="ARBA" id="ARBA00023015"/>
    </source>
</evidence>
<dbReference type="InterPro" id="IPR013325">
    <property type="entry name" value="RNA_pol_sigma_r2"/>
</dbReference>
<dbReference type="SUPFAM" id="SSF88946">
    <property type="entry name" value="Sigma2 domain of RNA polymerase sigma factors"/>
    <property type="match status" value="1"/>
</dbReference>
<dbReference type="InterPro" id="IPR013324">
    <property type="entry name" value="RNA_pol_sigma_r3/r4-like"/>
</dbReference>
<dbReference type="AlphaFoldDB" id="A0A2J6WHG5"/>
<keyword evidence="4" id="KW-0804">Transcription</keyword>
<proteinExistence type="inferred from homology"/>
<evidence type="ECO:0000313" key="7">
    <source>
        <dbReference type="EMBL" id="PMP69828.1"/>
    </source>
</evidence>
<dbReference type="GO" id="GO:0006352">
    <property type="term" value="P:DNA-templated transcription initiation"/>
    <property type="evidence" value="ECO:0007669"/>
    <property type="project" value="InterPro"/>
</dbReference>
<dbReference type="GO" id="GO:0016987">
    <property type="term" value="F:sigma factor activity"/>
    <property type="evidence" value="ECO:0007669"/>
    <property type="project" value="UniProtKB-KW"/>
</dbReference>
<dbReference type="InterPro" id="IPR007627">
    <property type="entry name" value="RNA_pol_sigma70_r2"/>
</dbReference>
<dbReference type="Pfam" id="PF08281">
    <property type="entry name" value="Sigma70_r4_2"/>
    <property type="match status" value="1"/>
</dbReference>
<reference evidence="7 8" key="1">
    <citation type="submission" date="2018-01" db="EMBL/GenBank/DDBJ databases">
        <title>Metagenomic assembled genomes from two thermal pools in the Uzon Caldera, Kamchatka, Russia.</title>
        <authorList>
            <person name="Wilkins L."/>
            <person name="Ettinger C."/>
        </authorList>
    </citation>
    <scope>NUCLEOTIDE SEQUENCE [LARGE SCALE GENOMIC DNA]</scope>
    <source>
        <strain evidence="7">ZAV-05</strain>
    </source>
</reference>
<dbReference type="Proteomes" id="UP000242881">
    <property type="component" value="Unassembled WGS sequence"/>
</dbReference>
<protein>
    <submittedName>
        <fullName evidence="7">RNA polymerase subunit sigma-70</fullName>
    </submittedName>
</protein>
<dbReference type="GO" id="GO:0003677">
    <property type="term" value="F:DNA binding"/>
    <property type="evidence" value="ECO:0007669"/>
    <property type="project" value="InterPro"/>
</dbReference>
<name>A0A2J6WHG5_9BACT</name>
<dbReference type="CDD" id="cd06171">
    <property type="entry name" value="Sigma70_r4"/>
    <property type="match status" value="1"/>
</dbReference>
<dbReference type="InterPro" id="IPR036388">
    <property type="entry name" value="WH-like_DNA-bd_sf"/>
</dbReference>
<evidence type="ECO:0000259" key="5">
    <source>
        <dbReference type="Pfam" id="PF04542"/>
    </source>
</evidence>
<dbReference type="SUPFAM" id="SSF88659">
    <property type="entry name" value="Sigma3 and sigma4 domains of RNA polymerase sigma factors"/>
    <property type="match status" value="1"/>
</dbReference>
<dbReference type="EMBL" id="PNIN01000062">
    <property type="protein sequence ID" value="PMP69828.1"/>
    <property type="molecule type" value="Genomic_DNA"/>
</dbReference>
<dbReference type="Gene3D" id="1.10.10.10">
    <property type="entry name" value="Winged helix-like DNA-binding domain superfamily/Winged helix DNA-binding domain"/>
    <property type="match status" value="1"/>
</dbReference>
<dbReference type="InterPro" id="IPR014284">
    <property type="entry name" value="RNA_pol_sigma-70_dom"/>
</dbReference>
<dbReference type="InterPro" id="IPR039425">
    <property type="entry name" value="RNA_pol_sigma-70-like"/>
</dbReference>
<keyword evidence="3" id="KW-0731">Sigma factor</keyword>
<dbReference type="Pfam" id="PF04542">
    <property type="entry name" value="Sigma70_r2"/>
    <property type="match status" value="1"/>
</dbReference>
<evidence type="ECO:0000259" key="6">
    <source>
        <dbReference type="Pfam" id="PF08281"/>
    </source>
</evidence>
<comment type="caution">
    <text evidence="7">The sequence shown here is derived from an EMBL/GenBank/DDBJ whole genome shotgun (WGS) entry which is preliminary data.</text>
</comment>
<evidence type="ECO:0000256" key="4">
    <source>
        <dbReference type="ARBA" id="ARBA00023163"/>
    </source>
</evidence>
<dbReference type="InterPro" id="IPR013249">
    <property type="entry name" value="RNA_pol_sigma70_r4_t2"/>
</dbReference>
<dbReference type="PANTHER" id="PTHR43133:SF53">
    <property type="entry name" value="ECF RNA POLYMERASE SIGMA-E FACTOR"/>
    <property type="match status" value="1"/>
</dbReference>
<organism evidence="7 8">
    <name type="scientific">Calditerrivibrio nitroreducens</name>
    <dbReference type="NCBI Taxonomy" id="477976"/>
    <lineage>
        <taxon>Bacteria</taxon>
        <taxon>Pseudomonadati</taxon>
        <taxon>Deferribacterota</taxon>
        <taxon>Deferribacteres</taxon>
        <taxon>Deferribacterales</taxon>
        <taxon>Calditerrivibrionaceae</taxon>
    </lineage>
</organism>
<evidence type="ECO:0000256" key="1">
    <source>
        <dbReference type="ARBA" id="ARBA00010641"/>
    </source>
</evidence>
<comment type="similarity">
    <text evidence="1">Belongs to the sigma-70 factor family. ECF subfamily.</text>
</comment>
<accession>A0A2J6WHG5</accession>
<keyword evidence="2" id="KW-0805">Transcription regulation</keyword>